<comment type="caution">
    <text evidence="4">The sequence shown here is derived from an EMBL/GenBank/DDBJ whole genome shotgun (WGS) entry which is preliminary data.</text>
</comment>
<sequence>MAATKHAQLIKQDSREYLTTALLQLLQTTDFNDIKVSQLVTRAGVSRMAFYRNFTTLDDVLVAYFEPEVRQIFDEVLNHVSPAEKLQRLSEFLEQFGAAMKLSIQRHYEPIIRQIFFANMQRFYESEPMLQQVPATKRRYWIGFMSAGIYEIWREWLLDEQQDTLNDLHELIAALQTATFKAVIN</sequence>
<keyword evidence="1 2" id="KW-0238">DNA-binding</keyword>
<evidence type="ECO:0000256" key="2">
    <source>
        <dbReference type="PROSITE-ProRule" id="PRU00335"/>
    </source>
</evidence>
<evidence type="ECO:0000256" key="1">
    <source>
        <dbReference type="ARBA" id="ARBA00023125"/>
    </source>
</evidence>
<organism evidence="4 5">
    <name type="scientific">Lapidilactobacillus gannanensis</name>
    <dbReference type="NCBI Taxonomy" id="2486002"/>
    <lineage>
        <taxon>Bacteria</taxon>
        <taxon>Bacillati</taxon>
        <taxon>Bacillota</taxon>
        <taxon>Bacilli</taxon>
        <taxon>Lactobacillales</taxon>
        <taxon>Lactobacillaceae</taxon>
        <taxon>Lapidilactobacillus</taxon>
    </lineage>
</organism>
<dbReference type="InterPro" id="IPR050624">
    <property type="entry name" value="HTH-type_Tx_Regulator"/>
</dbReference>
<evidence type="ECO:0000259" key="3">
    <source>
        <dbReference type="PROSITE" id="PS50977"/>
    </source>
</evidence>
<evidence type="ECO:0000313" key="5">
    <source>
        <dbReference type="Proteomes" id="UP001597191"/>
    </source>
</evidence>
<dbReference type="EMBL" id="JBHTOH010000034">
    <property type="protein sequence ID" value="MFD1411069.1"/>
    <property type="molecule type" value="Genomic_DNA"/>
</dbReference>
<feature type="domain" description="HTH tetR-type" evidence="3">
    <location>
        <begin position="12"/>
        <end position="72"/>
    </location>
</feature>
<protein>
    <submittedName>
        <fullName evidence="4">TetR/AcrR family transcriptional regulator</fullName>
    </submittedName>
</protein>
<dbReference type="PANTHER" id="PTHR43479">
    <property type="entry name" value="ACREF/ENVCD OPERON REPRESSOR-RELATED"/>
    <property type="match status" value="1"/>
</dbReference>
<dbReference type="RefSeq" id="WP_125648844.1">
    <property type="nucleotide sequence ID" value="NZ_JBHTOH010000034.1"/>
</dbReference>
<dbReference type="PROSITE" id="PS50977">
    <property type="entry name" value="HTH_TETR_2"/>
    <property type="match status" value="1"/>
</dbReference>
<dbReference type="PANTHER" id="PTHR43479:SF11">
    <property type="entry name" value="ACREF_ENVCD OPERON REPRESSOR-RELATED"/>
    <property type="match status" value="1"/>
</dbReference>
<dbReference type="InterPro" id="IPR001647">
    <property type="entry name" value="HTH_TetR"/>
</dbReference>
<accession>A0ABW4BLH1</accession>
<name>A0ABW4BLH1_9LACO</name>
<proteinExistence type="predicted"/>
<feature type="DNA-binding region" description="H-T-H motif" evidence="2">
    <location>
        <begin position="35"/>
        <end position="54"/>
    </location>
</feature>
<dbReference type="Gene3D" id="1.10.357.10">
    <property type="entry name" value="Tetracycline Repressor, domain 2"/>
    <property type="match status" value="1"/>
</dbReference>
<dbReference type="SUPFAM" id="SSF46689">
    <property type="entry name" value="Homeodomain-like"/>
    <property type="match status" value="1"/>
</dbReference>
<keyword evidence="5" id="KW-1185">Reference proteome</keyword>
<gene>
    <name evidence="4" type="ORF">ACFQ4R_05530</name>
</gene>
<dbReference type="InterPro" id="IPR009057">
    <property type="entry name" value="Homeodomain-like_sf"/>
</dbReference>
<dbReference type="Proteomes" id="UP001597191">
    <property type="component" value="Unassembled WGS sequence"/>
</dbReference>
<evidence type="ECO:0000313" key="4">
    <source>
        <dbReference type="EMBL" id="MFD1411069.1"/>
    </source>
</evidence>
<reference evidence="5" key="1">
    <citation type="journal article" date="2019" name="Int. J. Syst. Evol. Microbiol.">
        <title>The Global Catalogue of Microorganisms (GCM) 10K type strain sequencing project: providing services to taxonomists for standard genome sequencing and annotation.</title>
        <authorList>
            <consortium name="The Broad Institute Genomics Platform"/>
            <consortium name="The Broad Institute Genome Sequencing Center for Infectious Disease"/>
            <person name="Wu L."/>
            <person name="Ma J."/>
        </authorList>
    </citation>
    <scope>NUCLEOTIDE SEQUENCE [LARGE SCALE GENOMIC DNA]</scope>
    <source>
        <strain evidence="5">CCM 8937</strain>
    </source>
</reference>